<dbReference type="Pfam" id="PF22013">
    <property type="entry name" value="PG_1098_Fer"/>
    <property type="match status" value="1"/>
</dbReference>
<dbReference type="SUPFAM" id="SSF53335">
    <property type="entry name" value="S-adenosyl-L-methionine-dependent methyltransferases"/>
    <property type="match status" value="1"/>
</dbReference>
<evidence type="ECO:0008006" key="4">
    <source>
        <dbReference type="Google" id="ProtNLM"/>
    </source>
</evidence>
<reference evidence="3" key="1">
    <citation type="submission" date="2023-08" db="EMBL/GenBank/DDBJ databases">
        <title>Comparative genomics and taxonomic characterization of three novel marine species of genus Marivirga.</title>
        <authorList>
            <person name="Muhammad N."/>
            <person name="Kim S.-G."/>
        </authorList>
    </citation>
    <scope>NUCLEOTIDE SEQUENCE</scope>
    <source>
        <strain evidence="3">BKB1-2</strain>
    </source>
</reference>
<protein>
    <recommendedName>
        <fullName evidence="4">THUMP-like domain-containing protein</fullName>
    </recommendedName>
</protein>
<evidence type="ECO:0000259" key="2">
    <source>
        <dbReference type="Pfam" id="PF22013"/>
    </source>
</evidence>
<dbReference type="Proteomes" id="UP001232019">
    <property type="component" value="Chromosome"/>
</dbReference>
<dbReference type="Gene3D" id="1.10.10.1110">
    <property type="entry name" value="Methyltransferase PG1098, N-terminal domain"/>
    <property type="match status" value="1"/>
</dbReference>
<organism evidence="3">
    <name type="scientific">Marivirga arenosa</name>
    <dbReference type="NCBI Taxonomy" id="3059076"/>
    <lineage>
        <taxon>Bacteria</taxon>
        <taxon>Pseudomonadati</taxon>
        <taxon>Bacteroidota</taxon>
        <taxon>Cytophagia</taxon>
        <taxon>Cytophagales</taxon>
        <taxon>Marivirgaceae</taxon>
        <taxon>Marivirga</taxon>
    </lineage>
</organism>
<dbReference type="InterPro" id="IPR041497">
    <property type="entry name" value="Thump-like"/>
</dbReference>
<dbReference type="Gene3D" id="3.40.50.150">
    <property type="entry name" value="Vaccinia Virus protein VP39"/>
    <property type="match status" value="1"/>
</dbReference>
<dbReference type="KEGG" id="marp:QYS47_28635"/>
<dbReference type="InterPro" id="IPR029063">
    <property type="entry name" value="SAM-dependent_MTases_sf"/>
</dbReference>
<evidence type="ECO:0000313" key="3">
    <source>
        <dbReference type="EMBL" id="WNB17938.1"/>
    </source>
</evidence>
<feature type="domain" description="THUMP-like" evidence="1">
    <location>
        <begin position="324"/>
        <end position="394"/>
    </location>
</feature>
<accession>A0AA51ZWC1</accession>
<feature type="domain" description="PG-1098 ferredoxin-like" evidence="2">
    <location>
        <begin position="280"/>
        <end position="322"/>
    </location>
</feature>
<dbReference type="InterPro" id="IPR054168">
    <property type="entry name" value="PG_1098_Fer"/>
</dbReference>
<evidence type="ECO:0000259" key="1">
    <source>
        <dbReference type="Pfam" id="PF18096"/>
    </source>
</evidence>
<dbReference type="AlphaFoldDB" id="A0AA51ZWC1"/>
<name>A0AA51ZWC1_9BACT</name>
<dbReference type="EMBL" id="CP129968">
    <property type="protein sequence ID" value="WNB17938.1"/>
    <property type="molecule type" value="Genomic_DNA"/>
</dbReference>
<dbReference type="Pfam" id="PF18096">
    <property type="entry name" value="Thump_like"/>
    <property type="match status" value="1"/>
</dbReference>
<sequence>MELSANRKDVWKFIKDHEQDDPAQLVFKQKQFPDLPLKEIASQIQARQKAKSKLPEWANKEIWFPPLLSLEQSSSEATAKFKSSLLSGNRFADLTGGFGIDCYYLAQDFKESHYIEQQKILCDLANYNFDVLKSDIQIHQTQASDFLENNSLNFDWIYLDPARRGDKNQKVFLWEDCSPNLIELLPLLFEKSKNVMVKAAPMQDISRGISELDQRVKDIYIIEHNGEVKELLYILNKEKVSAPNIHAIQLNKMGDSLFHFQGKKHLEDDLNYQFENPENYLYEPAPSIMKSGLFKQLAKQFNISKLHPNSQLFTNNDLIENFTGRKFKIINQVSAQKNALKKVLPEMKANLSCRNFPMPVAQLRKKLGLKDGGEYYLFATTLKNNEKVILVCKKLK</sequence>
<gene>
    <name evidence="3" type="ORF">QYS47_28635</name>
</gene>
<dbReference type="RefSeq" id="WP_322347464.1">
    <property type="nucleotide sequence ID" value="NZ_CP129968.2"/>
</dbReference>
<proteinExistence type="predicted"/>